<organism evidence="1">
    <name type="scientific">Colletotrichum cereale</name>
    <dbReference type="NCBI Taxonomy" id="343994"/>
    <lineage>
        <taxon>Eukaryota</taxon>
        <taxon>Fungi</taxon>
        <taxon>Dikarya</taxon>
        <taxon>Ascomycota</taxon>
        <taxon>Pezizomycotina</taxon>
        <taxon>Sordariomycetes</taxon>
        <taxon>Hypocreomycetidae</taxon>
        <taxon>Glomerellales</taxon>
        <taxon>Glomerellaceae</taxon>
        <taxon>Colletotrichum</taxon>
        <taxon>Colletotrichum graminicola species complex</taxon>
    </lineage>
</organism>
<proteinExistence type="evidence at transcript level"/>
<feature type="non-terminal residue" evidence="1">
    <location>
        <position position="232"/>
    </location>
</feature>
<accession>A6MAL6</accession>
<feature type="non-terminal residue" evidence="1">
    <location>
        <position position="1"/>
    </location>
</feature>
<evidence type="ECO:0000313" key="1">
    <source>
        <dbReference type="EMBL" id="ABR20277.1"/>
    </source>
</evidence>
<protein>
    <submittedName>
        <fullName evidence="1">Uncharacterized protein</fullName>
    </submittedName>
</protein>
<sequence>FGWSHCRPCSGRSAAGWESLACMKKAYGRAVFVVKAKPSTSARNSRALGGLEGKLLSVSGSRYREPSVRGDTETAKWPSGRVTVADATWPVCVGAHRRPWYGMSHFRHCYHSIYRQRGNSRFDTSWRIPYPGNKDDGCRYTVAEVFQYEGHVVPCRWWQRMTMRCPWLPVRVEAVQHHNGNAGFCVWYLALVLPLHSGELAQQAGARPGTPVKIRPVGVVGYNCLRFGTCLI</sequence>
<reference evidence="1" key="1">
    <citation type="journal article" date="2008" name="Fungal Genet. Biol.">
        <title>The evolution of transposon repeat-induced point mutation in the genome of Colletotrichum cereale: reconciling sex, recombination and homoplasy in an ''asexual" pathogen.</title>
        <authorList>
            <person name="Crouch J.A."/>
            <person name="Glasheen B.M."/>
            <person name="Giunta M.A."/>
            <person name="Clarke B.B."/>
            <person name="Hillman B.I."/>
        </authorList>
    </citation>
    <scope>NUCLEOTIDE SEQUENCE</scope>
    <source>
        <strain evidence="1">KS-20B-DGU</strain>
    </source>
</reference>
<dbReference type="EMBL" id="DQ663108">
    <property type="protein sequence ID" value="ABR20277.1"/>
    <property type="molecule type" value="mRNA"/>
</dbReference>
<name>A6MAL6_9PEZI</name>
<dbReference type="AlphaFoldDB" id="A6MAL6"/>